<dbReference type="AlphaFoldDB" id="A0A7S0GFE8"/>
<evidence type="ECO:0000313" key="2">
    <source>
        <dbReference type="EMBL" id="CAD8417156.1"/>
    </source>
</evidence>
<protein>
    <submittedName>
        <fullName evidence="2">Uncharacterized protein</fullName>
    </submittedName>
</protein>
<sequence>MKTRFASTALGCVAIFFSLLSLCIRTYRFTFPFIGVLSLVVGGMDAQALDFINSSMCNNVWSLGLTTDEIPTNQATPPDSSCTSFYWGAWLNIISVGVWFALAIICLFSVFCIREETLGFHRHSNCDDVNIVKSNDDVSHINEKSVTDEDVDVESLSDEEEFNDEELEHLPIKSIGTEETICIEVGNDYDSIVSARLDESSNTIDNEELNIPANIGDIEVPDQTNHTFEYDEESYESNYIDNYVETDSYIDDENTDDPKIA</sequence>
<dbReference type="EMBL" id="HBEL01028706">
    <property type="protein sequence ID" value="CAD8417156.1"/>
    <property type="molecule type" value="Transcribed_RNA"/>
</dbReference>
<name>A0A7S0GFE8_9STRA</name>
<feature type="transmembrane region" description="Helical" evidence="1">
    <location>
        <begin position="89"/>
        <end position="113"/>
    </location>
</feature>
<gene>
    <name evidence="2" type="ORF">PINE0816_LOCUS13291</name>
</gene>
<keyword evidence="1" id="KW-0472">Membrane</keyword>
<organism evidence="2">
    <name type="scientific">Proboscia inermis</name>
    <dbReference type="NCBI Taxonomy" id="420281"/>
    <lineage>
        <taxon>Eukaryota</taxon>
        <taxon>Sar</taxon>
        <taxon>Stramenopiles</taxon>
        <taxon>Ochrophyta</taxon>
        <taxon>Bacillariophyta</taxon>
        <taxon>Coscinodiscophyceae</taxon>
        <taxon>Rhizosoleniophycidae</taxon>
        <taxon>Rhizosoleniales</taxon>
        <taxon>Rhizosoleniaceae</taxon>
        <taxon>Proboscia</taxon>
    </lineage>
</organism>
<accession>A0A7S0GFE8</accession>
<proteinExistence type="predicted"/>
<evidence type="ECO:0000256" key="1">
    <source>
        <dbReference type="SAM" id="Phobius"/>
    </source>
</evidence>
<keyword evidence="1" id="KW-1133">Transmembrane helix</keyword>
<reference evidence="2" key="1">
    <citation type="submission" date="2021-01" db="EMBL/GenBank/DDBJ databases">
        <authorList>
            <person name="Corre E."/>
            <person name="Pelletier E."/>
            <person name="Niang G."/>
            <person name="Scheremetjew M."/>
            <person name="Finn R."/>
            <person name="Kale V."/>
            <person name="Holt S."/>
            <person name="Cochrane G."/>
            <person name="Meng A."/>
            <person name="Brown T."/>
            <person name="Cohen L."/>
        </authorList>
    </citation>
    <scope>NUCLEOTIDE SEQUENCE</scope>
    <source>
        <strain evidence="2">CCAP1064/1</strain>
    </source>
</reference>
<keyword evidence="1" id="KW-0812">Transmembrane</keyword>